<dbReference type="AlphaFoldDB" id="A0A100WY01"/>
<reference evidence="3" key="2">
    <citation type="submission" date="2016-02" db="EMBL/GenBank/DDBJ databases">
        <title>Draft genome sequence of five rapidly growing Mycobacterium species.</title>
        <authorList>
            <person name="Katahira K."/>
            <person name="Gotou Y."/>
            <person name="Iida K."/>
            <person name="Ogura Y."/>
            <person name="Hayashi T."/>
        </authorList>
    </citation>
    <scope>NUCLEOTIDE SEQUENCE [LARGE SCALE GENOMIC DNA]</scope>
    <source>
        <strain evidence="3">JCM6368</strain>
    </source>
</reference>
<comment type="caution">
    <text evidence="2">The sequence shown here is derived from an EMBL/GenBank/DDBJ whole genome shotgun (WGS) entry which is preliminary data.</text>
</comment>
<dbReference type="RefSeq" id="WP_061265537.1">
    <property type="nucleotide sequence ID" value="NZ_BCSZ01000069.1"/>
</dbReference>
<sequence>MATAADKIKANAERLRQKTPAKSSAADEPPAKDDPAPPARPSGGAAVRQKNVRRTVDLTPTAHRALDGWQSTVAERLGLARVTGQEVLAALVDRLLSDDELAEQVTQAIAANRD</sequence>
<evidence type="ECO:0000313" key="3">
    <source>
        <dbReference type="Proteomes" id="UP000069705"/>
    </source>
</evidence>
<dbReference type="Proteomes" id="UP000069705">
    <property type="component" value="Unassembled WGS sequence"/>
</dbReference>
<protein>
    <recommendedName>
        <fullName evidence="4">ATPase</fullName>
    </recommendedName>
</protein>
<proteinExistence type="predicted"/>
<dbReference type="EMBL" id="BCSZ01000069">
    <property type="protein sequence ID" value="GAT06209.1"/>
    <property type="molecule type" value="Genomic_DNA"/>
</dbReference>
<gene>
    <name evidence="2" type="ORF">RMCFA_6320</name>
</gene>
<name>A0A100WY01_MYCFO</name>
<reference evidence="2 3" key="1">
    <citation type="journal article" date="2016" name="Genome Announc.">
        <title>Draft Genome Sequences of Five Rapidly Growing Mycobacterium Species, M. thermoresistibile, M. fortuitum subsp. acetamidolyticum, M. canariasense, M. brisbanense, and M. novocastrense.</title>
        <authorList>
            <person name="Katahira K."/>
            <person name="Ogura Y."/>
            <person name="Gotoh Y."/>
            <person name="Hayashi T."/>
        </authorList>
    </citation>
    <scope>NUCLEOTIDE SEQUENCE [LARGE SCALE GENOMIC DNA]</scope>
    <source>
        <strain evidence="2 3">JCM6368</strain>
    </source>
</reference>
<organism evidence="2 3">
    <name type="scientific">Mycolicibacterium fortuitum subsp. acetamidolyticum</name>
    <dbReference type="NCBI Taxonomy" id="144550"/>
    <lineage>
        <taxon>Bacteria</taxon>
        <taxon>Bacillati</taxon>
        <taxon>Actinomycetota</taxon>
        <taxon>Actinomycetes</taxon>
        <taxon>Mycobacteriales</taxon>
        <taxon>Mycobacteriaceae</taxon>
        <taxon>Mycolicibacterium</taxon>
    </lineage>
</organism>
<feature type="compositionally biased region" description="Basic and acidic residues" evidence="1">
    <location>
        <begin position="1"/>
        <end position="16"/>
    </location>
</feature>
<accession>A0A100WY01</accession>
<evidence type="ECO:0008006" key="4">
    <source>
        <dbReference type="Google" id="ProtNLM"/>
    </source>
</evidence>
<evidence type="ECO:0000256" key="1">
    <source>
        <dbReference type="SAM" id="MobiDB-lite"/>
    </source>
</evidence>
<evidence type="ECO:0000313" key="2">
    <source>
        <dbReference type="EMBL" id="GAT06209.1"/>
    </source>
</evidence>
<feature type="region of interest" description="Disordered" evidence="1">
    <location>
        <begin position="1"/>
        <end position="53"/>
    </location>
</feature>